<dbReference type="InterPro" id="IPR047797">
    <property type="entry name" value="ISNCY_transpos"/>
</dbReference>
<feature type="region of interest" description="Disordered" evidence="1">
    <location>
        <begin position="378"/>
        <end position="404"/>
    </location>
</feature>
<dbReference type="GO" id="GO:0015074">
    <property type="term" value="P:DNA integration"/>
    <property type="evidence" value="ECO:0007669"/>
    <property type="project" value="InterPro"/>
</dbReference>
<dbReference type="GO" id="GO:0003676">
    <property type="term" value="F:nucleic acid binding"/>
    <property type="evidence" value="ECO:0007669"/>
    <property type="project" value="InterPro"/>
</dbReference>
<evidence type="ECO:0000256" key="1">
    <source>
        <dbReference type="SAM" id="MobiDB-lite"/>
    </source>
</evidence>
<dbReference type="InterPro" id="IPR001584">
    <property type="entry name" value="Integrase_cat-core"/>
</dbReference>
<evidence type="ECO:0000259" key="2">
    <source>
        <dbReference type="PROSITE" id="PS50994"/>
    </source>
</evidence>
<dbReference type="InterPro" id="IPR036388">
    <property type="entry name" value="WH-like_DNA-bd_sf"/>
</dbReference>
<dbReference type="SUPFAM" id="SSF46689">
    <property type="entry name" value="Homeodomain-like"/>
    <property type="match status" value="1"/>
</dbReference>
<dbReference type="InterPro" id="IPR036397">
    <property type="entry name" value="RNaseH_sf"/>
</dbReference>
<dbReference type="AlphaFoldDB" id="A0A3B1D788"/>
<dbReference type="PANTHER" id="PTHR35004:SF7">
    <property type="entry name" value="INTEGRASE PROTEIN"/>
    <property type="match status" value="1"/>
</dbReference>
<dbReference type="PROSITE" id="PS50994">
    <property type="entry name" value="INTEGRASE"/>
    <property type="match status" value="1"/>
</dbReference>
<proteinExistence type="predicted"/>
<dbReference type="InterPro" id="IPR009057">
    <property type="entry name" value="Homeodomain-like_sf"/>
</dbReference>
<protein>
    <recommendedName>
        <fullName evidence="2">Integrase catalytic domain-containing protein</fullName>
    </recommendedName>
</protein>
<dbReference type="Gene3D" id="3.30.420.10">
    <property type="entry name" value="Ribonuclease H-like superfamily/Ribonuclease H"/>
    <property type="match status" value="1"/>
</dbReference>
<accession>A0A3B1D788</accession>
<dbReference type="Pfam" id="PF13518">
    <property type="entry name" value="HTH_28"/>
    <property type="match status" value="1"/>
</dbReference>
<dbReference type="SUPFAM" id="SSF53098">
    <property type="entry name" value="Ribonuclease H-like"/>
    <property type="match status" value="1"/>
</dbReference>
<dbReference type="EMBL" id="UOGB01000299">
    <property type="protein sequence ID" value="VAX24587.1"/>
    <property type="molecule type" value="Genomic_DNA"/>
</dbReference>
<dbReference type="PANTHER" id="PTHR35004">
    <property type="entry name" value="TRANSPOSASE RV3428C-RELATED"/>
    <property type="match status" value="1"/>
</dbReference>
<feature type="domain" description="Integrase catalytic" evidence="2">
    <location>
        <begin position="135"/>
        <end position="316"/>
    </location>
</feature>
<sequence>MTRTHLLQEVRHMRFEELYGRWRGGRLSQAQAAQIFGVCERTFRRWSGRYEEEGIEGLADRRIGRLSARRAPVDEVTEVLGLFETRYSDFTVKHFHEKLVNNHACTRSYSWTKNTLQSSGMVKKAKRRGAHRRKRERKPVTGMMLHQDGSTHEWVPDKQWDLIVTMDDADNTIYSALFVDEEGTMSSFVSTSETIEKHGLFSSLYVDRGSHYWHTPKAGGKVDKANPTQFHRALKQLGIELIAAYSPQARGRSERMFKTLQDRLPKELALAGVTDMDDANRFLKKVYIPMHNKRFAIEPQEKETAFIPWIGSSLGDVLCVQENRTVGNDNTVRYNRRILQISKDRHRLHYVKAGVRVHEYPDGSLAVFHGPRCLARYNNDGSLTQPKKEEPNKIKRKDPMLNNG</sequence>
<organism evidence="3">
    <name type="scientific">hydrothermal vent metagenome</name>
    <dbReference type="NCBI Taxonomy" id="652676"/>
    <lineage>
        <taxon>unclassified sequences</taxon>
        <taxon>metagenomes</taxon>
        <taxon>ecological metagenomes</taxon>
    </lineage>
</organism>
<name>A0A3B1D788_9ZZZZ</name>
<gene>
    <name evidence="3" type="ORF">MNBD_NITROSPINAE03-1607</name>
</gene>
<dbReference type="InterPro" id="IPR012337">
    <property type="entry name" value="RNaseH-like_sf"/>
</dbReference>
<dbReference type="NCBIfam" id="NF033594">
    <property type="entry name" value="transpos_ISNCY_2"/>
    <property type="match status" value="1"/>
</dbReference>
<feature type="compositionally biased region" description="Basic and acidic residues" evidence="1">
    <location>
        <begin position="386"/>
        <end position="404"/>
    </location>
</feature>
<dbReference type="InterPro" id="IPR055247">
    <property type="entry name" value="InsJ-like_HTH"/>
</dbReference>
<reference evidence="3" key="1">
    <citation type="submission" date="2018-06" db="EMBL/GenBank/DDBJ databases">
        <authorList>
            <person name="Zhirakovskaya E."/>
        </authorList>
    </citation>
    <scope>NUCLEOTIDE SEQUENCE</scope>
</reference>
<evidence type="ECO:0000313" key="3">
    <source>
        <dbReference type="EMBL" id="VAX24587.1"/>
    </source>
</evidence>
<dbReference type="Gene3D" id="1.10.10.10">
    <property type="entry name" value="Winged helix-like DNA-binding domain superfamily/Winged helix DNA-binding domain"/>
    <property type="match status" value="1"/>
</dbReference>